<dbReference type="RefSeq" id="WP_200123184.1">
    <property type="nucleotide sequence ID" value="NZ_JAEILV010000027.1"/>
</dbReference>
<gene>
    <name evidence="4" type="ORF">J1C50_21620</name>
</gene>
<dbReference type="PANTHER" id="PTHR10204">
    <property type="entry name" value="NAD P H OXIDOREDUCTASE-RELATED"/>
    <property type="match status" value="1"/>
</dbReference>
<evidence type="ECO:0000259" key="3">
    <source>
        <dbReference type="Pfam" id="PF02525"/>
    </source>
</evidence>
<feature type="domain" description="Flavodoxin-like fold" evidence="3">
    <location>
        <begin position="4"/>
        <end position="109"/>
    </location>
</feature>
<evidence type="ECO:0000313" key="4">
    <source>
        <dbReference type="EMBL" id="MBO0418110.1"/>
    </source>
</evidence>
<sequence length="176" mass="20165">MNRHALIIHAHPDPASLTAQFAALARLTLQQQGCEVMESDLYAMGWKAGADAQDFPDRINPQRLFLISESQHAYANGRQSADVAAEQQKLLAADLVIMLFPLWWYGLPAYSRVGLTESTLKTCLRSAARWRYGVENVFRMLMYRMYIPLLQPFSPCLALARQIVNRFLRLRLWLPQ</sequence>
<evidence type="ECO:0000313" key="5">
    <source>
        <dbReference type="Proteomes" id="UP000664349"/>
    </source>
</evidence>
<keyword evidence="2" id="KW-0560">Oxidoreductase</keyword>
<dbReference type="EMBL" id="JAFLRD010000025">
    <property type="protein sequence ID" value="MBO0418110.1"/>
    <property type="molecule type" value="Genomic_DNA"/>
</dbReference>
<comment type="similarity">
    <text evidence="1">Belongs to the NAD(P)H dehydrogenase (quinone) family.</text>
</comment>
<dbReference type="Pfam" id="PF02525">
    <property type="entry name" value="Flavodoxin_2"/>
    <property type="match status" value="1"/>
</dbReference>
<dbReference type="InterPro" id="IPR029039">
    <property type="entry name" value="Flavoprotein-like_sf"/>
</dbReference>
<accession>A0ABS3GST3</accession>
<proteinExistence type="inferred from homology"/>
<keyword evidence="5" id="KW-1185">Reference proteome</keyword>
<name>A0ABS3GST3_9NEIS</name>
<organism evidence="4 5">
    <name type="scientific">Chromobacterium haemolyticum</name>
    <dbReference type="NCBI Taxonomy" id="394935"/>
    <lineage>
        <taxon>Bacteria</taxon>
        <taxon>Pseudomonadati</taxon>
        <taxon>Pseudomonadota</taxon>
        <taxon>Betaproteobacteria</taxon>
        <taxon>Neisseriales</taxon>
        <taxon>Chromobacteriaceae</taxon>
        <taxon>Chromobacterium</taxon>
    </lineage>
</organism>
<dbReference type="SUPFAM" id="SSF52218">
    <property type="entry name" value="Flavoproteins"/>
    <property type="match status" value="1"/>
</dbReference>
<dbReference type="InterPro" id="IPR051545">
    <property type="entry name" value="NAD(P)H_dehydrogenase_qn"/>
</dbReference>
<comment type="caution">
    <text evidence="4">The sequence shown here is derived from an EMBL/GenBank/DDBJ whole genome shotgun (WGS) entry which is preliminary data.</text>
</comment>
<reference evidence="4 5" key="1">
    <citation type="submission" date="2021-03" db="EMBL/GenBank/DDBJ databases">
        <title>First Case of infection caused by Chromobacterium haemolyticum derived from water in China.</title>
        <authorList>
            <person name="Chen J."/>
            <person name="Liu C."/>
        </authorList>
    </citation>
    <scope>NUCLEOTIDE SEQUENCE [LARGE SCALE GENOMIC DNA]</scope>
    <source>
        <strain evidence="4 5">WJ-5</strain>
    </source>
</reference>
<dbReference type="InterPro" id="IPR003680">
    <property type="entry name" value="Flavodoxin_fold"/>
</dbReference>
<protein>
    <submittedName>
        <fullName evidence="4">NAD(P)H-dependent oxidoreductase</fullName>
    </submittedName>
</protein>
<dbReference type="PANTHER" id="PTHR10204:SF34">
    <property type="entry name" value="NAD(P)H DEHYDROGENASE [QUINONE] 1 ISOFORM 1"/>
    <property type="match status" value="1"/>
</dbReference>
<dbReference type="Proteomes" id="UP000664349">
    <property type="component" value="Unassembled WGS sequence"/>
</dbReference>
<evidence type="ECO:0000256" key="1">
    <source>
        <dbReference type="ARBA" id="ARBA00006252"/>
    </source>
</evidence>
<dbReference type="Gene3D" id="3.40.50.360">
    <property type="match status" value="1"/>
</dbReference>
<evidence type="ECO:0000256" key="2">
    <source>
        <dbReference type="ARBA" id="ARBA00023002"/>
    </source>
</evidence>